<dbReference type="Proteomes" id="UP000199648">
    <property type="component" value="Unassembled WGS sequence"/>
</dbReference>
<accession>A0A1G5PPX5</accession>
<reference evidence="2 3" key="1">
    <citation type="submission" date="2016-10" db="EMBL/GenBank/DDBJ databases">
        <authorList>
            <person name="de Groot N.N."/>
        </authorList>
    </citation>
    <scope>NUCLEOTIDE SEQUENCE [LARGE SCALE GENOMIC DNA]</scope>
    <source>
        <strain evidence="2 3">HLD2</strain>
    </source>
</reference>
<dbReference type="STRING" id="415747.SAMN03097708_00542"/>
<dbReference type="NCBIfam" id="TIGR02523">
    <property type="entry name" value="type_IV_pilV"/>
    <property type="match status" value="1"/>
</dbReference>
<organism evidence="2 3">
    <name type="scientific">Thiohalomonas denitrificans</name>
    <dbReference type="NCBI Taxonomy" id="415747"/>
    <lineage>
        <taxon>Bacteria</taxon>
        <taxon>Pseudomonadati</taxon>
        <taxon>Pseudomonadota</taxon>
        <taxon>Gammaproteobacteria</taxon>
        <taxon>Thiohalomonadales</taxon>
        <taxon>Thiohalomonadaceae</taxon>
        <taxon>Thiohalomonas</taxon>
    </lineage>
</organism>
<gene>
    <name evidence="2" type="ORF">SAMN03097708_00542</name>
</gene>
<evidence type="ECO:0000313" key="2">
    <source>
        <dbReference type="EMBL" id="SCZ51614.1"/>
    </source>
</evidence>
<dbReference type="AlphaFoldDB" id="A0A1G5PPX5"/>
<dbReference type="InterPro" id="IPR054402">
    <property type="entry name" value="Tt1218-like_dom"/>
</dbReference>
<dbReference type="EMBL" id="FMWD01000002">
    <property type="protein sequence ID" value="SCZ51614.1"/>
    <property type="molecule type" value="Genomic_DNA"/>
</dbReference>
<proteinExistence type="predicted"/>
<dbReference type="InterPro" id="IPR013362">
    <property type="entry name" value="Pilus_4_PilV"/>
</dbReference>
<dbReference type="Pfam" id="PF22150">
    <property type="entry name" value="Tt1218-like"/>
    <property type="match status" value="1"/>
</dbReference>
<keyword evidence="3" id="KW-1185">Reference proteome</keyword>
<name>A0A1G5PPX5_9GAMM</name>
<protein>
    <submittedName>
        <fullName evidence="2">Type IV pilus assembly protein PilV</fullName>
    </submittedName>
</protein>
<feature type="domain" description="Type IV pilin Tt1218-like" evidence="1">
    <location>
        <begin position="20"/>
        <end position="65"/>
    </location>
</feature>
<sequence length="173" mass="17947">MIEVLVTVIIISVGLLGLAALQSKAQQAELESYQRTQALILLQDMVNRIHANGGTAGCYDITDAATGAPFVGTNGDTFICDSYGTSATRAVADGDLESWGSALKGMEGSTGGTLIGARGCVSYDSTTDIYTVAVAWQGLSSTVAPSNTCGTGLYGDEEKRRVVTATLRIADLK</sequence>
<evidence type="ECO:0000313" key="3">
    <source>
        <dbReference type="Proteomes" id="UP000199648"/>
    </source>
</evidence>
<evidence type="ECO:0000259" key="1">
    <source>
        <dbReference type="Pfam" id="PF22150"/>
    </source>
</evidence>